<accession>A0A2S6GHE7</accession>
<dbReference type="AlphaFoldDB" id="A0A2S6GHE7"/>
<dbReference type="Gene3D" id="2.130.10.10">
    <property type="entry name" value="YVTN repeat-like/Quinoprotein amine dehydrogenase"/>
    <property type="match status" value="1"/>
</dbReference>
<keyword evidence="1" id="KW-0732">Signal</keyword>
<organism evidence="2 3">
    <name type="scientific">Actinokineospora auranticolor</name>
    <dbReference type="NCBI Taxonomy" id="155976"/>
    <lineage>
        <taxon>Bacteria</taxon>
        <taxon>Bacillati</taxon>
        <taxon>Actinomycetota</taxon>
        <taxon>Actinomycetes</taxon>
        <taxon>Pseudonocardiales</taxon>
        <taxon>Pseudonocardiaceae</taxon>
        <taxon>Actinokineospora</taxon>
    </lineage>
</organism>
<gene>
    <name evidence="2" type="ORF">CLV40_11848</name>
</gene>
<dbReference type="InterPro" id="IPR015943">
    <property type="entry name" value="WD40/YVTN_repeat-like_dom_sf"/>
</dbReference>
<feature type="signal peptide" evidence="1">
    <location>
        <begin position="1"/>
        <end position="19"/>
    </location>
</feature>
<sequence length="398" mass="42477">MKRSWWPVALAALVLSGCAARDTPSTTATTTAGPVNAYSATEVWDASAGWKAPPAAPVAVPKEKWRTTFPQGGKTEISEHLIISLDAGAVRRLHSETGAQVWQVPAPQGARLSIHKGLAVLKGATELVVLNGNNAEELLRVPIAGVESVDADEKLLLINLGTQTAAVDRATRKEIWRVPGAISVLGGRLIGTRTEDGGAWWVQVDPATGAENWRVPYNSGSEATVLSWGFAVTALEKVNVYSLDTGAKTWESKVAMRGKFKILPFDENTLLVHDTSAAYLLDRGKRSPKLVGTGVTVVGVFRVDKSARVLTTRGREVYLCDATHTDSDCPNATVPSAAAVTEAGGARYLRSGQNLFAMRLPDLGAQWGLTLPHTRGEVLAIPKGFLLREGNEVVAYQG</sequence>
<dbReference type="OrthoDB" id="9762169at2"/>
<proteinExistence type="predicted"/>
<evidence type="ECO:0000313" key="3">
    <source>
        <dbReference type="Proteomes" id="UP000239203"/>
    </source>
</evidence>
<dbReference type="Proteomes" id="UP000239203">
    <property type="component" value="Unassembled WGS sequence"/>
</dbReference>
<dbReference type="EMBL" id="PTIX01000018">
    <property type="protein sequence ID" value="PPK64658.1"/>
    <property type="molecule type" value="Genomic_DNA"/>
</dbReference>
<dbReference type="PROSITE" id="PS51257">
    <property type="entry name" value="PROKAR_LIPOPROTEIN"/>
    <property type="match status" value="1"/>
</dbReference>
<dbReference type="SUPFAM" id="SSF50998">
    <property type="entry name" value="Quinoprotein alcohol dehydrogenase-like"/>
    <property type="match status" value="1"/>
</dbReference>
<evidence type="ECO:0000256" key="1">
    <source>
        <dbReference type="SAM" id="SignalP"/>
    </source>
</evidence>
<protein>
    <submittedName>
        <fullName evidence="2">Putative pyrroloquinoline-quinone binding quinoprotein</fullName>
    </submittedName>
</protein>
<name>A0A2S6GHE7_9PSEU</name>
<dbReference type="RefSeq" id="WP_146108257.1">
    <property type="nucleotide sequence ID" value="NZ_CP154825.1"/>
</dbReference>
<dbReference type="InterPro" id="IPR011047">
    <property type="entry name" value="Quinoprotein_ADH-like_sf"/>
</dbReference>
<reference evidence="2 3" key="1">
    <citation type="submission" date="2018-02" db="EMBL/GenBank/DDBJ databases">
        <title>Genomic Encyclopedia of Archaeal and Bacterial Type Strains, Phase II (KMG-II): from individual species to whole genera.</title>
        <authorList>
            <person name="Goeker M."/>
        </authorList>
    </citation>
    <scope>NUCLEOTIDE SEQUENCE [LARGE SCALE GENOMIC DNA]</scope>
    <source>
        <strain evidence="2 3">YU 961-1</strain>
    </source>
</reference>
<keyword evidence="3" id="KW-1185">Reference proteome</keyword>
<comment type="caution">
    <text evidence="2">The sequence shown here is derived from an EMBL/GenBank/DDBJ whole genome shotgun (WGS) entry which is preliminary data.</text>
</comment>
<feature type="chain" id="PRO_5038895242" evidence="1">
    <location>
        <begin position="20"/>
        <end position="398"/>
    </location>
</feature>
<evidence type="ECO:0000313" key="2">
    <source>
        <dbReference type="EMBL" id="PPK64658.1"/>
    </source>
</evidence>